<feature type="domain" description="Glycoside hydrolase family 42 N-terminal" evidence="4">
    <location>
        <begin position="78"/>
        <end position="183"/>
    </location>
</feature>
<feature type="signal peptide" evidence="3">
    <location>
        <begin position="1"/>
        <end position="21"/>
    </location>
</feature>
<accession>A0A6C2U0M9</accession>
<dbReference type="Pfam" id="PF02449">
    <property type="entry name" value="Glyco_hydro_42"/>
    <property type="match status" value="1"/>
</dbReference>
<evidence type="ECO:0000313" key="6">
    <source>
        <dbReference type="Proteomes" id="UP000366872"/>
    </source>
</evidence>
<dbReference type="Gene3D" id="3.20.20.80">
    <property type="entry name" value="Glycosidases"/>
    <property type="match status" value="1"/>
</dbReference>
<keyword evidence="6" id="KW-1185">Reference proteome</keyword>
<dbReference type="AlphaFoldDB" id="A0A6C2U0M9"/>
<dbReference type="GO" id="GO:0004565">
    <property type="term" value="F:beta-galactosidase activity"/>
    <property type="evidence" value="ECO:0007669"/>
    <property type="project" value="InterPro"/>
</dbReference>
<dbReference type="InterPro" id="IPR017853">
    <property type="entry name" value="GH"/>
</dbReference>
<keyword evidence="2" id="KW-0326">Glycosidase</keyword>
<evidence type="ECO:0000256" key="1">
    <source>
        <dbReference type="ARBA" id="ARBA00022801"/>
    </source>
</evidence>
<protein>
    <recommendedName>
        <fullName evidence="4">Glycoside hydrolase family 42 N-terminal domain-containing protein</fullName>
    </recommendedName>
</protein>
<evidence type="ECO:0000256" key="2">
    <source>
        <dbReference type="ARBA" id="ARBA00023295"/>
    </source>
</evidence>
<evidence type="ECO:0000259" key="4">
    <source>
        <dbReference type="Pfam" id="PF02449"/>
    </source>
</evidence>
<dbReference type="GO" id="GO:0005975">
    <property type="term" value="P:carbohydrate metabolic process"/>
    <property type="evidence" value="ECO:0007669"/>
    <property type="project" value="InterPro"/>
</dbReference>
<reference evidence="5 6" key="1">
    <citation type="submission" date="2019-04" db="EMBL/GenBank/DDBJ databases">
        <authorList>
            <person name="Van Vliet M D."/>
        </authorList>
    </citation>
    <scope>NUCLEOTIDE SEQUENCE [LARGE SCALE GENOMIC DNA]</scope>
    <source>
        <strain evidence="5 6">F1</strain>
    </source>
</reference>
<sequence length="501" mass="56567">MKTIIFCFFMCGLFISFGAIAQETASVTLEDTGEALINPGMGWTMHFYSNVARNYGSKLEPSDTLEDFPGVSTVYLRLPWAYLEPEEGKYNWAILDTPAQRWIAEGKKIALRLTCSESWIPFATPEWVKDAGAKGTFFIHGKGPSPDGNLWDPFFDDPVYLKKLEAFIAAYAKRYDGNPNVEFIDVGTYGIWGEGHTHASSKQDKIELQKLHIDLHLKYFKKTLLCISDDFAGHSKPGKRFPITDYALSQGVTIRDDSILVQPDSRAWYHDEMAQAFWPTLPVILEHEHYGSSKQRGAWDPDRLVKSVEEYHASFMSIHWWPRIELEENREAIDRINQRMGYRLMPLSVTWPKAVPIATSPDAFTEHLNAYPYGDISKNFKVTWTWVNKGVAPCYPGGYPALTIKDEKGGIVSLLVDDSLNLRDLEVGAIGEAPVKKWVSEFIVGLYAPTTRPGTYDLYISVGKRDGTPTIAMPLNGDDGQRRYKIGQITLKPKEVEGQSE</sequence>
<gene>
    <name evidence="5" type="ORF">PDESU_02075</name>
</gene>
<organism evidence="5 6">
    <name type="scientific">Pontiella desulfatans</name>
    <dbReference type="NCBI Taxonomy" id="2750659"/>
    <lineage>
        <taxon>Bacteria</taxon>
        <taxon>Pseudomonadati</taxon>
        <taxon>Kiritimatiellota</taxon>
        <taxon>Kiritimatiellia</taxon>
        <taxon>Kiritimatiellales</taxon>
        <taxon>Pontiellaceae</taxon>
        <taxon>Pontiella</taxon>
    </lineage>
</organism>
<dbReference type="Proteomes" id="UP000366872">
    <property type="component" value="Unassembled WGS sequence"/>
</dbReference>
<dbReference type="SUPFAM" id="SSF51445">
    <property type="entry name" value="(Trans)glycosidases"/>
    <property type="match status" value="1"/>
</dbReference>
<dbReference type="EMBL" id="CAAHFG010000001">
    <property type="protein sequence ID" value="VGO13518.1"/>
    <property type="molecule type" value="Genomic_DNA"/>
</dbReference>
<evidence type="ECO:0000313" key="5">
    <source>
        <dbReference type="EMBL" id="VGO13518.1"/>
    </source>
</evidence>
<feature type="chain" id="PRO_5025589748" description="Glycoside hydrolase family 42 N-terminal domain-containing protein" evidence="3">
    <location>
        <begin position="22"/>
        <end position="501"/>
    </location>
</feature>
<keyword evidence="3" id="KW-0732">Signal</keyword>
<dbReference type="InterPro" id="IPR013529">
    <property type="entry name" value="Glyco_hydro_42_N"/>
</dbReference>
<keyword evidence="1" id="KW-0378">Hydrolase</keyword>
<dbReference type="GO" id="GO:0009341">
    <property type="term" value="C:beta-galactosidase complex"/>
    <property type="evidence" value="ECO:0007669"/>
    <property type="project" value="InterPro"/>
</dbReference>
<proteinExistence type="predicted"/>
<name>A0A6C2U0M9_PONDE</name>
<evidence type="ECO:0000256" key="3">
    <source>
        <dbReference type="SAM" id="SignalP"/>
    </source>
</evidence>